<keyword evidence="1" id="KW-0479">Metal-binding</keyword>
<keyword evidence="2" id="KW-0175">Coiled coil</keyword>
<reference evidence="5" key="1">
    <citation type="submission" date="2019-11" db="EMBL/GenBank/DDBJ databases">
        <authorList>
            <person name="Liu Y."/>
            <person name="Hou J."/>
            <person name="Li T.-Q."/>
            <person name="Guan C.-H."/>
            <person name="Wu X."/>
            <person name="Wu H.-Z."/>
            <person name="Ling F."/>
            <person name="Zhang R."/>
            <person name="Shi X.-G."/>
            <person name="Ren J.-P."/>
            <person name="Chen E.-F."/>
            <person name="Sun J.-M."/>
        </authorList>
    </citation>
    <scope>NUCLEOTIDE SEQUENCE</scope>
    <source>
        <strain evidence="5">Adult_tree_wgs_1</strain>
        <tissue evidence="5">Leaves</tissue>
    </source>
</reference>
<dbReference type="EMBL" id="WJXA01000011">
    <property type="protein sequence ID" value="KAF7128084.1"/>
    <property type="molecule type" value="Genomic_DNA"/>
</dbReference>
<dbReference type="OrthoDB" id="1246856at2759"/>
<dbReference type="InterPro" id="IPR040256">
    <property type="entry name" value="At4g02000-like"/>
</dbReference>
<evidence type="ECO:0000313" key="6">
    <source>
        <dbReference type="Proteomes" id="UP000626092"/>
    </source>
</evidence>
<keyword evidence="1" id="KW-0862">Zinc</keyword>
<dbReference type="Proteomes" id="UP000626092">
    <property type="component" value="Unassembled WGS sequence"/>
</dbReference>
<dbReference type="InterPro" id="IPR025836">
    <property type="entry name" value="Zn_knuckle_CX2CX4HX4C"/>
</dbReference>
<dbReference type="PANTHER" id="PTHR31286:SF178">
    <property type="entry name" value="DUF4283 DOMAIN-CONTAINING PROTEIN"/>
    <property type="match status" value="1"/>
</dbReference>
<evidence type="ECO:0000256" key="3">
    <source>
        <dbReference type="SAM" id="MobiDB-lite"/>
    </source>
</evidence>
<dbReference type="PROSITE" id="PS50158">
    <property type="entry name" value="ZF_CCHC"/>
    <property type="match status" value="1"/>
</dbReference>
<gene>
    <name evidence="5" type="ORF">RHSIM_Rhsim11G0021600</name>
</gene>
<evidence type="ECO:0000313" key="5">
    <source>
        <dbReference type="EMBL" id="KAF7128084.1"/>
    </source>
</evidence>
<feature type="coiled-coil region" evidence="2">
    <location>
        <begin position="237"/>
        <end position="264"/>
    </location>
</feature>
<dbReference type="Pfam" id="PF14111">
    <property type="entry name" value="DUF4283"/>
    <property type="match status" value="1"/>
</dbReference>
<feature type="region of interest" description="Disordered" evidence="3">
    <location>
        <begin position="412"/>
        <end position="431"/>
    </location>
</feature>
<name>A0A834G8T9_RHOSS</name>
<dbReference type="PANTHER" id="PTHR31286">
    <property type="entry name" value="GLYCINE-RICH CELL WALL STRUCTURAL PROTEIN 1.8-LIKE"/>
    <property type="match status" value="1"/>
</dbReference>
<keyword evidence="1" id="KW-0863">Zinc-finger</keyword>
<comment type="caution">
    <text evidence="5">The sequence shown here is derived from an EMBL/GenBank/DDBJ whole genome shotgun (WGS) entry which is preliminary data.</text>
</comment>
<evidence type="ECO:0000256" key="2">
    <source>
        <dbReference type="SAM" id="Coils"/>
    </source>
</evidence>
<dbReference type="InterPro" id="IPR025558">
    <property type="entry name" value="DUF4283"/>
</dbReference>
<evidence type="ECO:0000256" key="1">
    <source>
        <dbReference type="PROSITE-ProRule" id="PRU00047"/>
    </source>
</evidence>
<organism evidence="5 6">
    <name type="scientific">Rhododendron simsii</name>
    <name type="common">Sims's rhododendron</name>
    <dbReference type="NCBI Taxonomy" id="118357"/>
    <lineage>
        <taxon>Eukaryota</taxon>
        <taxon>Viridiplantae</taxon>
        <taxon>Streptophyta</taxon>
        <taxon>Embryophyta</taxon>
        <taxon>Tracheophyta</taxon>
        <taxon>Spermatophyta</taxon>
        <taxon>Magnoliopsida</taxon>
        <taxon>eudicotyledons</taxon>
        <taxon>Gunneridae</taxon>
        <taxon>Pentapetalae</taxon>
        <taxon>asterids</taxon>
        <taxon>Ericales</taxon>
        <taxon>Ericaceae</taxon>
        <taxon>Ericoideae</taxon>
        <taxon>Rhodoreae</taxon>
        <taxon>Rhododendron</taxon>
    </lineage>
</organism>
<dbReference type="AlphaFoldDB" id="A0A834G8T9"/>
<accession>A0A834G8T9</accession>
<evidence type="ECO:0000259" key="4">
    <source>
        <dbReference type="PROSITE" id="PS50158"/>
    </source>
</evidence>
<dbReference type="Pfam" id="PF14392">
    <property type="entry name" value="zf-CCHC_4"/>
    <property type="match status" value="1"/>
</dbReference>
<dbReference type="GO" id="GO:0003676">
    <property type="term" value="F:nucleic acid binding"/>
    <property type="evidence" value="ECO:0007669"/>
    <property type="project" value="InterPro"/>
</dbReference>
<sequence length="572" mass="63581">MEEVEFLDLEEGSGETGEVGNLCLVGKILNPKPLNSQAITNCFSVAWKTRGSFSVTPWNNNIFLFRFEDPEDRSKVLQNRPWSFMNSLMVLQPLVNGMTILDHVFSTCPFWVQIHGLPVGKMNRANAEIIGRRFQRLLALEGSSDGILLDRSFLRVRVEIDLNNPLPKGFWLRKSSVLLKDLWISYKYERLSDFCYGCGRIGHDSRACKFTPRNTELNSGYDPGLRAGNAARSRIPIEVIRHEVDEAEIRVNQLLRRQPEMERADLGARNLNALVEHVVTKDGQPNRTSTGARPPHSHDVVLALHETGVKSSEQEGISLCTNPTNIPRGIFSPYPLNMNVQFQNKGLNLDHFTRLSSPPSSPNSILNPIPNLSRSTNLQTQYFVTEPFESPLSPFNEPTDGNPNMPLIVEISPNPSPTKETPILPSHPSPNVNTNPVSNLLTSTNSSSPGESLASFFNKLLIKRKASDALEEPGRSKILRLCSPVLNPLPSGSDSKPLRVKRHFKRGDASSKAKKCLNVSQGASEMDFCLCDVPVHQAFDKLVGNLQIMETQLVSNTEKGRVAGPEQPPPQC</sequence>
<dbReference type="InterPro" id="IPR001878">
    <property type="entry name" value="Znf_CCHC"/>
</dbReference>
<feature type="domain" description="CCHC-type" evidence="4">
    <location>
        <begin position="195"/>
        <end position="209"/>
    </location>
</feature>
<proteinExistence type="predicted"/>
<dbReference type="GO" id="GO:0008270">
    <property type="term" value="F:zinc ion binding"/>
    <property type="evidence" value="ECO:0007669"/>
    <property type="project" value="UniProtKB-KW"/>
</dbReference>
<keyword evidence="6" id="KW-1185">Reference proteome</keyword>
<protein>
    <recommendedName>
        <fullName evidence="4">CCHC-type domain-containing protein</fullName>
    </recommendedName>
</protein>